<dbReference type="UniPathway" id="UPA00078">
    <property type="reaction ID" value="UER00160"/>
</dbReference>
<dbReference type="NCBIfam" id="TIGR00508">
    <property type="entry name" value="bioA"/>
    <property type="match status" value="1"/>
</dbReference>
<dbReference type="GO" id="GO:0004015">
    <property type="term" value="F:adenosylmethionine-8-amino-7-oxononanoate transaminase activity"/>
    <property type="evidence" value="ECO:0007669"/>
    <property type="project" value="UniProtKB-UniRule"/>
</dbReference>
<comment type="similarity">
    <text evidence="10">Belongs to the class-III pyridoxal-phosphate-dependent aminotransferase family. BioA subfamily.</text>
</comment>
<comment type="similarity">
    <text evidence="9">Belongs to the dethiobiotin synthetase family.</text>
</comment>
<dbReference type="GO" id="GO:0004141">
    <property type="term" value="F:dethiobiotin synthase activity"/>
    <property type="evidence" value="ECO:0007669"/>
    <property type="project" value="UniProtKB-UniRule"/>
</dbReference>
<dbReference type="InterPro" id="IPR027417">
    <property type="entry name" value="P-loop_NTPase"/>
</dbReference>
<dbReference type="CDD" id="cd00610">
    <property type="entry name" value="OAT_like"/>
    <property type="match status" value="1"/>
</dbReference>
<dbReference type="GO" id="GO:0000287">
    <property type="term" value="F:magnesium ion binding"/>
    <property type="evidence" value="ECO:0007669"/>
    <property type="project" value="UniProtKB-UniRule"/>
</dbReference>
<keyword evidence="12" id="KW-1185">Reference proteome</keyword>
<gene>
    <name evidence="10 11" type="primary">bioA</name>
    <name evidence="9" type="synonym">bioD</name>
    <name evidence="11" type="ORF">ETAA1_30650</name>
</gene>
<keyword evidence="6 9" id="KW-0093">Biotin biosynthesis</keyword>
<feature type="modified residue" description="N6-(pyridoxal phosphate)lysine" evidence="10">
    <location>
        <position position="483"/>
    </location>
</feature>
<evidence type="ECO:0000256" key="1">
    <source>
        <dbReference type="ARBA" id="ARBA00001933"/>
    </source>
</evidence>
<accession>A0A517XUC4</accession>
<dbReference type="InterPro" id="IPR004472">
    <property type="entry name" value="DTB_synth_BioD"/>
</dbReference>
<feature type="binding site" evidence="9">
    <location>
        <position position="16"/>
    </location>
    <ligand>
        <name>Mg(2+)</name>
        <dbReference type="ChEBI" id="CHEBI:18420"/>
    </ligand>
</feature>
<comment type="cofactor">
    <cofactor evidence="1 10">
        <name>pyridoxal 5'-phosphate</name>
        <dbReference type="ChEBI" id="CHEBI:597326"/>
    </cofactor>
</comment>
<feature type="binding site" evidence="9">
    <location>
        <position position="42"/>
    </location>
    <ligand>
        <name>ATP</name>
        <dbReference type="ChEBI" id="CHEBI:30616"/>
    </ligand>
</feature>
<dbReference type="EC" id="2.6.1.62" evidence="10"/>
<dbReference type="CDD" id="cd03109">
    <property type="entry name" value="DTBS"/>
    <property type="match status" value="1"/>
</dbReference>
<feature type="binding site" evidence="9">
    <location>
        <begin position="99"/>
        <end position="102"/>
    </location>
    <ligand>
        <name>ATP</name>
        <dbReference type="ChEBI" id="CHEBI:30616"/>
    </ligand>
</feature>
<dbReference type="EC" id="6.3.3.3" evidence="9"/>
<keyword evidence="5 10" id="KW-0949">S-adenosyl-L-methionine</keyword>
<dbReference type="GO" id="GO:0005737">
    <property type="term" value="C:cytoplasm"/>
    <property type="evidence" value="ECO:0007669"/>
    <property type="project" value="UniProtKB-SubCell"/>
</dbReference>
<evidence type="ECO:0000256" key="8">
    <source>
        <dbReference type="ARBA" id="ARBA00048449"/>
    </source>
</evidence>
<dbReference type="Gene3D" id="3.90.1150.10">
    <property type="entry name" value="Aspartate Aminotransferase, domain 1"/>
    <property type="match status" value="1"/>
</dbReference>
<dbReference type="GO" id="GO:0030170">
    <property type="term" value="F:pyridoxal phosphate binding"/>
    <property type="evidence" value="ECO:0007669"/>
    <property type="project" value="UniProtKB-UniRule"/>
</dbReference>
<evidence type="ECO:0000256" key="2">
    <source>
        <dbReference type="ARBA" id="ARBA00005063"/>
    </source>
</evidence>
<dbReference type="Pfam" id="PF00202">
    <property type="entry name" value="Aminotran_3"/>
    <property type="match status" value="1"/>
</dbReference>
<dbReference type="SUPFAM" id="SSF52540">
    <property type="entry name" value="P-loop containing nucleoside triphosphate hydrolases"/>
    <property type="match status" value="1"/>
</dbReference>
<dbReference type="PANTHER" id="PTHR42684">
    <property type="entry name" value="ADENOSYLMETHIONINE-8-AMINO-7-OXONONANOATE AMINOTRANSFERASE"/>
    <property type="match status" value="1"/>
</dbReference>
<comment type="pathway">
    <text evidence="9">Cofactor biosynthesis; biotin biosynthesis; biotin from 7,8-diaminononanoate: step 1/2.</text>
</comment>
<dbReference type="AlphaFoldDB" id="A0A517XUC4"/>
<feature type="binding site" evidence="10">
    <location>
        <position position="517"/>
    </location>
    <ligand>
        <name>substrate</name>
    </ligand>
</feature>
<keyword evidence="9" id="KW-0460">Magnesium</keyword>
<comment type="catalytic activity">
    <reaction evidence="9">
        <text>(7R,8S)-7,8-diammoniononanoate + CO2 + ATP = (4R,5S)-dethiobiotin + ADP + phosphate + 3 H(+)</text>
        <dbReference type="Rhea" id="RHEA:15805"/>
        <dbReference type="ChEBI" id="CHEBI:15378"/>
        <dbReference type="ChEBI" id="CHEBI:16526"/>
        <dbReference type="ChEBI" id="CHEBI:30616"/>
        <dbReference type="ChEBI" id="CHEBI:43474"/>
        <dbReference type="ChEBI" id="CHEBI:149469"/>
        <dbReference type="ChEBI" id="CHEBI:149473"/>
        <dbReference type="ChEBI" id="CHEBI:456216"/>
        <dbReference type="EC" id="6.3.3.3"/>
    </reaction>
</comment>
<comment type="subunit">
    <text evidence="9">Homodimer.</text>
</comment>
<comment type="function">
    <text evidence="9">Catalyzes a mechanistically unusual reaction, the ATP-dependent insertion of CO2 between the N7 and N8 nitrogen atoms of 7,8-diaminopelargonic acid (DAPA, also called 7,8-diammoniononanoate) to form a ureido ring.</text>
</comment>
<evidence type="ECO:0000256" key="5">
    <source>
        <dbReference type="ARBA" id="ARBA00022691"/>
    </source>
</evidence>
<dbReference type="InterPro" id="IPR015422">
    <property type="entry name" value="PyrdxlP-dep_Trfase_small"/>
</dbReference>
<feature type="binding site" evidence="10">
    <location>
        <position position="606"/>
    </location>
    <ligand>
        <name>substrate</name>
    </ligand>
</feature>
<evidence type="ECO:0000256" key="9">
    <source>
        <dbReference type="HAMAP-Rule" id="MF_00336"/>
    </source>
</evidence>
<sequence length="641" mass="68127">MTGFVVVGTDTDAGKTAFSLMFLAAFPDTFAYWKPVETGDSDAEKVRRLVPRAVVLPPLARFSEPVAPVLAARREGRAMPGVADILAARPSADRPLLIETFGGPMSPLTDDVLQLDLIRAFALPVVLVSSAAVGAVARTLQAAAALEHAGLRPVAVALTGADDAFACDQITRRLGGIPVACHEFPAGEWTRDSLAAAAERSRWALQRVEPIVRAGPTFGGRPTDIAAADARAVWHPYTPLQSPDAPLAVAAADDEFLTLDDGRRLIDGISSWWTILHGHRPPAIMQAVRDATHQLDHVLFAGATHPAAVELATSLLGSMPWGPGGRVFYSDNGSTAVEVALKMAYQAWCHRGEAGRTLFVGFEHGYHGDTFGAMSLSRDPVFFGRFEPLLFRALQVPLSADALDAALTHHAGEVAGVLVEPLVQGAGGMRLHTPEELRALFEVTRRHGVPFIADEVMTGFGRTGSLWAFEQAGIAPDLVCAAKGITGGVLPLAATLASPEVVAAFDTADRTRTFFHGHSFTANPIACAAAVASWRLLQTGRWRTDVRRIEAHWLAAAAGLRKLHGVKDARVRGLILAAELDVPGGYLADVGRAMRLAALERGVLLRPLGNVLYALPPLCTSDDSLARIADAMVHAVRSCGL</sequence>
<feature type="binding site" evidence="9">
    <location>
        <position position="42"/>
    </location>
    <ligand>
        <name>Mg(2+)</name>
        <dbReference type="ChEBI" id="CHEBI:18420"/>
    </ligand>
</feature>
<feature type="binding site" evidence="10">
    <location>
        <position position="366"/>
    </location>
    <ligand>
        <name>substrate</name>
    </ligand>
</feature>
<comment type="subcellular location">
    <subcellularLocation>
        <location evidence="9">Cytoplasm</location>
    </subcellularLocation>
</comment>
<feature type="site" description="Participates in the substrate recognition with KAPA and in a stacking interaction with the adenine ring of SAM" evidence="10">
    <location>
        <position position="237"/>
    </location>
</feature>
<keyword evidence="9" id="KW-0547">Nucleotide-binding</keyword>
<evidence type="ECO:0000313" key="12">
    <source>
        <dbReference type="Proteomes" id="UP000319576"/>
    </source>
</evidence>
<dbReference type="GO" id="GO:0009102">
    <property type="term" value="P:biotin biosynthetic process"/>
    <property type="evidence" value="ECO:0007669"/>
    <property type="project" value="UniProtKB-UniRule"/>
</dbReference>
<feature type="binding site" evidence="10">
    <location>
        <position position="272"/>
    </location>
    <ligand>
        <name>substrate</name>
    </ligand>
</feature>
<organism evidence="11 12">
    <name type="scientific">Urbifossiella limnaea</name>
    <dbReference type="NCBI Taxonomy" id="2528023"/>
    <lineage>
        <taxon>Bacteria</taxon>
        <taxon>Pseudomonadati</taxon>
        <taxon>Planctomycetota</taxon>
        <taxon>Planctomycetia</taxon>
        <taxon>Gemmatales</taxon>
        <taxon>Gemmataceae</taxon>
        <taxon>Urbifossiella</taxon>
    </lineage>
</organism>
<evidence type="ECO:0000313" key="11">
    <source>
        <dbReference type="EMBL" id="QDU21100.1"/>
    </source>
</evidence>
<feature type="binding site" evidence="9">
    <location>
        <position position="99"/>
    </location>
    <ligand>
        <name>Mg(2+)</name>
        <dbReference type="ChEBI" id="CHEBI:18420"/>
    </ligand>
</feature>
<evidence type="ECO:0000256" key="4">
    <source>
        <dbReference type="ARBA" id="ARBA00022679"/>
    </source>
</evidence>
<dbReference type="EMBL" id="CP036273">
    <property type="protein sequence ID" value="QDU21100.1"/>
    <property type="molecule type" value="Genomic_DNA"/>
</dbReference>
<evidence type="ECO:0000256" key="6">
    <source>
        <dbReference type="ARBA" id="ARBA00022756"/>
    </source>
</evidence>
<feature type="binding site" evidence="10">
    <location>
        <position position="483"/>
    </location>
    <ligand>
        <name>substrate</name>
    </ligand>
</feature>
<dbReference type="Pfam" id="PF13500">
    <property type="entry name" value="AAA_26"/>
    <property type="match status" value="1"/>
</dbReference>
<dbReference type="RefSeq" id="WP_202920911.1">
    <property type="nucleotide sequence ID" value="NZ_CP036273.1"/>
</dbReference>
<keyword evidence="9" id="KW-0436">Ligase</keyword>
<comment type="catalytic activity">
    <reaction evidence="8 10">
        <text>(8S)-8-amino-7-oxononanoate + S-adenosyl-L-methionine = S-adenosyl-4-methylsulfanyl-2-oxobutanoate + (7R,8S)-7,8-diammoniononanoate</text>
        <dbReference type="Rhea" id="RHEA:16861"/>
        <dbReference type="ChEBI" id="CHEBI:16490"/>
        <dbReference type="ChEBI" id="CHEBI:59789"/>
        <dbReference type="ChEBI" id="CHEBI:149468"/>
        <dbReference type="ChEBI" id="CHEBI:149469"/>
        <dbReference type="EC" id="2.6.1.62"/>
    </reaction>
</comment>
<keyword evidence="9" id="KW-0067">ATP-binding</keyword>
<dbReference type="HAMAP" id="MF_00336">
    <property type="entry name" value="BioD"/>
    <property type="match status" value="1"/>
</dbReference>
<dbReference type="Gene3D" id="3.40.50.300">
    <property type="entry name" value="P-loop containing nucleotide triphosphate hydrolases"/>
    <property type="match status" value="1"/>
</dbReference>
<comment type="caution">
    <text evidence="9">Lacks conserved residue(s) required for the propagation of feature annotation.</text>
</comment>
<feature type="binding site" evidence="10">
    <location>
        <begin position="333"/>
        <end position="334"/>
    </location>
    <ligand>
        <name>pyridoxal 5'-phosphate</name>
        <dbReference type="ChEBI" id="CHEBI:597326"/>
    </ligand>
</feature>
<evidence type="ECO:0000256" key="7">
    <source>
        <dbReference type="ARBA" id="ARBA00022898"/>
    </source>
</evidence>
<dbReference type="Proteomes" id="UP000319576">
    <property type="component" value="Chromosome"/>
</dbReference>
<dbReference type="InterPro" id="IPR005815">
    <property type="entry name" value="BioA"/>
</dbReference>
<dbReference type="GO" id="GO:0005524">
    <property type="term" value="F:ATP binding"/>
    <property type="evidence" value="ECO:0007669"/>
    <property type="project" value="UniProtKB-UniRule"/>
</dbReference>
<dbReference type="SUPFAM" id="SSF53383">
    <property type="entry name" value="PLP-dependent transferases"/>
    <property type="match status" value="1"/>
</dbReference>
<dbReference type="HAMAP" id="MF_00834">
    <property type="entry name" value="BioA"/>
    <property type="match status" value="1"/>
</dbReference>
<dbReference type="FunFam" id="3.40.640.10:FF:000004">
    <property type="entry name" value="Acetylornithine aminotransferase"/>
    <property type="match status" value="1"/>
</dbReference>
<protein>
    <recommendedName>
        <fullName evidence="9 10">Multifunctional fusion protein</fullName>
    </recommendedName>
    <domain>
        <recommendedName>
            <fullName evidence="10">Adenosylmethionine-8-amino-7-oxononanoate aminotransferase</fullName>
            <ecNumber evidence="10">2.6.1.62</ecNumber>
        </recommendedName>
        <alternativeName>
            <fullName evidence="10">7,8-diamino-pelargonic acid aminotransferase</fullName>
        </alternativeName>
        <alternativeName>
            <fullName evidence="10">7,8-diaminononanoate synthase</fullName>
        </alternativeName>
        <alternativeName>
            <fullName evidence="10">Diaminopelargonic acid synthase</fullName>
            <shortName evidence="10">DANS</shortName>
            <shortName evidence="10">DAPA AT</shortName>
            <shortName evidence="10">DAPA aminotransferase</shortName>
        </alternativeName>
    </domain>
    <domain>
        <recommendedName>
            <fullName evidence="9">ATP-dependent dethiobiotin synthetase BioD</fullName>
            <ecNumber evidence="9">6.3.3.3</ecNumber>
        </recommendedName>
        <alternativeName>
            <fullName evidence="9">DTB synthetase</fullName>
        </alternativeName>
        <alternativeName>
            <fullName evidence="9">Dethiobiotin synthase</fullName>
            <shortName evidence="9">DTBS</shortName>
        </alternativeName>
    </domain>
</protein>
<dbReference type="InterPro" id="IPR015424">
    <property type="entry name" value="PyrdxlP-dep_Trfase"/>
</dbReference>
<evidence type="ECO:0000256" key="3">
    <source>
        <dbReference type="ARBA" id="ARBA00022576"/>
    </source>
</evidence>
<reference evidence="11 12" key="1">
    <citation type="submission" date="2019-02" db="EMBL/GenBank/DDBJ databases">
        <title>Deep-cultivation of Planctomycetes and their phenomic and genomic characterization uncovers novel biology.</title>
        <authorList>
            <person name="Wiegand S."/>
            <person name="Jogler M."/>
            <person name="Boedeker C."/>
            <person name="Pinto D."/>
            <person name="Vollmers J."/>
            <person name="Rivas-Marin E."/>
            <person name="Kohn T."/>
            <person name="Peeters S.H."/>
            <person name="Heuer A."/>
            <person name="Rast P."/>
            <person name="Oberbeckmann S."/>
            <person name="Bunk B."/>
            <person name="Jeske O."/>
            <person name="Meyerdierks A."/>
            <person name="Storesund J.E."/>
            <person name="Kallscheuer N."/>
            <person name="Luecker S."/>
            <person name="Lage O.M."/>
            <person name="Pohl T."/>
            <person name="Merkel B.J."/>
            <person name="Hornburger P."/>
            <person name="Mueller R.-W."/>
            <person name="Bruemmer F."/>
            <person name="Labrenz M."/>
            <person name="Spormann A.M."/>
            <person name="Op den Camp H."/>
            <person name="Overmann J."/>
            <person name="Amann R."/>
            <person name="Jetten M.S.M."/>
            <person name="Mascher T."/>
            <person name="Medema M.H."/>
            <person name="Devos D.P."/>
            <person name="Kaster A.-K."/>
            <person name="Ovreas L."/>
            <person name="Rohde M."/>
            <person name="Galperin M.Y."/>
            <person name="Jogler C."/>
        </authorList>
    </citation>
    <scope>NUCLEOTIDE SEQUENCE [LARGE SCALE GENOMIC DNA]</scope>
    <source>
        <strain evidence="11 12">ETA_A1</strain>
    </source>
</reference>
<keyword evidence="4 10" id="KW-0808">Transferase</keyword>
<name>A0A517XUC4_9BACT</name>
<comment type="cofactor">
    <cofactor evidence="9">
        <name>Mg(2+)</name>
        <dbReference type="ChEBI" id="CHEBI:18420"/>
    </cofactor>
</comment>
<feature type="active site" evidence="9">
    <location>
        <position position="34"/>
    </location>
</feature>
<feature type="binding site" evidence="10">
    <location>
        <begin position="518"/>
        <end position="519"/>
    </location>
    <ligand>
        <name>pyridoxal 5'-phosphate</name>
        <dbReference type="ChEBI" id="CHEBI:597326"/>
    </ligand>
</feature>
<dbReference type="InterPro" id="IPR005814">
    <property type="entry name" value="Aminotrans_3"/>
</dbReference>
<feature type="binding site" evidence="9">
    <location>
        <position position="38"/>
    </location>
    <ligand>
        <name>substrate</name>
    </ligand>
</feature>
<dbReference type="KEGG" id="uli:ETAA1_30650"/>
<dbReference type="InterPro" id="IPR049704">
    <property type="entry name" value="Aminotrans_3_PPA_site"/>
</dbReference>
<keyword evidence="7 10" id="KW-0663">Pyridoxal phosphate</keyword>
<proteinExistence type="inferred from homology"/>
<keyword evidence="9" id="KW-0963">Cytoplasm</keyword>
<feature type="binding site" evidence="10">
    <location>
        <position position="454"/>
    </location>
    <ligand>
        <name>pyridoxal 5'-phosphate</name>
        <dbReference type="ChEBI" id="CHEBI:597326"/>
    </ligand>
</feature>
<keyword evidence="3 10" id="KW-0032">Aminotransferase</keyword>
<dbReference type="PANTHER" id="PTHR42684:SF3">
    <property type="entry name" value="ADENOSYLMETHIONINE-8-AMINO-7-OXONONANOATE AMINOTRANSFERASE"/>
    <property type="match status" value="1"/>
</dbReference>
<dbReference type="Gene3D" id="3.40.640.10">
    <property type="entry name" value="Type I PLP-dependent aspartate aminotransferase-like (Major domain)"/>
    <property type="match status" value="1"/>
</dbReference>
<dbReference type="InterPro" id="IPR015421">
    <property type="entry name" value="PyrdxlP-dep_Trfase_major"/>
</dbReference>
<keyword evidence="9" id="KW-0479">Metal-binding</keyword>
<dbReference type="PROSITE" id="PS00600">
    <property type="entry name" value="AA_TRANSFER_CLASS_3"/>
    <property type="match status" value="1"/>
</dbReference>
<evidence type="ECO:0000256" key="10">
    <source>
        <dbReference type="HAMAP-Rule" id="MF_00834"/>
    </source>
</evidence>
<comment type="pathway">
    <text evidence="2 10">Cofactor biosynthesis; biotin biosynthesis; 7,8-diaminononanoate from 8-amino-7-oxononanoate (SAM route): step 1/1.</text>
</comment>
<comment type="function">
    <text evidence="10">Catalyzes the transfer of the alpha-amino group from S-adenosyl-L-methionine (SAM) to 7-keto-8-aminopelargonic acid (KAPA) to form 7,8-diaminopelargonic acid (DAPA). It is the only aminotransferase known to utilize SAM as an amino donor.</text>
</comment>